<accession>A0A9D1VT11</accession>
<keyword evidence="1" id="KW-0067">ATP-binding</keyword>
<dbReference type="PANTHER" id="PTHR43394:SF1">
    <property type="entry name" value="ATP-BINDING CASSETTE SUB-FAMILY B MEMBER 10, MITOCHONDRIAL"/>
    <property type="match status" value="1"/>
</dbReference>
<dbReference type="Proteomes" id="UP000824249">
    <property type="component" value="Unassembled WGS sequence"/>
</dbReference>
<dbReference type="AlphaFoldDB" id="A0A9D1VT11"/>
<comment type="caution">
    <text evidence="1">The sequence shown here is derived from an EMBL/GenBank/DDBJ whole genome shotgun (WGS) entry which is preliminary data.</text>
</comment>
<name>A0A9D1VT11_9FIRM</name>
<evidence type="ECO:0000313" key="1">
    <source>
        <dbReference type="EMBL" id="HIX46078.1"/>
    </source>
</evidence>
<dbReference type="PANTHER" id="PTHR43394">
    <property type="entry name" value="ATP-DEPENDENT PERMEASE MDL1, MITOCHONDRIAL"/>
    <property type="match status" value="1"/>
</dbReference>
<dbReference type="Gene3D" id="3.40.50.300">
    <property type="entry name" value="P-loop containing nucleotide triphosphate hydrolases"/>
    <property type="match status" value="1"/>
</dbReference>
<dbReference type="EMBL" id="DXFD01000002">
    <property type="protein sequence ID" value="HIX46078.1"/>
    <property type="molecule type" value="Genomic_DNA"/>
</dbReference>
<sequence>MLILDDSTSAVDTKTDAMIRRSFREQIPNVTKIIIAQRVSSVQDADQIIVMDGGKIDAIGTHEELLASNAIYREVYYSQNKIGNAGAADAAEGGAAHA</sequence>
<evidence type="ECO:0000313" key="2">
    <source>
        <dbReference type="Proteomes" id="UP000824249"/>
    </source>
</evidence>
<dbReference type="InterPro" id="IPR027417">
    <property type="entry name" value="P-loop_NTPase"/>
</dbReference>
<reference evidence="1" key="1">
    <citation type="journal article" date="2021" name="PeerJ">
        <title>Extensive microbial diversity within the chicken gut microbiome revealed by metagenomics and culture.</title>
        <authorList>
            <person name="Gilroy R."/>
            <person name="Ravi A."/>
            <person name="Getino M."/>
            <person name="Pursley I."/>
            <person name="Horton D.L."/>
            <person name="Alikhan N.F."/>
            <person name="Baker D."/>
            <person name="Gharbi K."/>
            <person name="Hall N."/>
            <person name="Watson M."/>
            <person name="Adriaenssens E.M."/>
            <person name="Foster-Nyarko E."/>
            <person name="Jarju S."/>
            <person name="Secka A."/>
            <person name="Antonio M."/>
            <person name="Oren A."/>
            <person name="Chaudhuri R.R."/>
            <person name="La Ragione R."/>
            <person name="Hildebrand F."/>
            <person name="Pallen M.J."/>
        </authorList>
    </citation>
    <scope>NUCLEOTIDE SEQUENCE</scope>
    <source>
        <strain evidence="1">26628</strain>
    </source>
</reference>
<gene>
    <name evidence="1" type="ORF">H9737_00120</name>
</gene>
<proteinExistence type="predicted"/>
<dbReference type="InterPro" id="IPR039421">
    <property type="entry name" value="Type_1_exporter"/>
</dbReference>
<dbReference type="GO" id="GO:0005524">
    <property type="term" value="F:ATP binding"/>
    <property type="evidence" value="ECO:0007669"/>
    <property type="project" value="UniProtKB-KW"/>
</dbReference>
<protein>
    <submittedName>
        <fullName evidence="1">ABC transporter ATP-binding protein/permease</fullName>
    </submittedName>
</protein>
<reference evidence="1" key="2">
    <citation type="submission" date="2021-04" db="EMBL/GenBank/DDBJ databases">
        <authorList>
            <person name="Gilroy R."/>
        </authorList>
    </citation>
    <scope>NUCLEOTIDE SEQUENCE</scope>
    <source>
        <strain evidence="1">26628</strain>
    </source>
</reference>
<keyword evidence="1" id="KW-0547">Nucleotide-binding</keyword>
<dbReference type="GO" id="GO:0015421">
    <property type="term" value="F:ABC-type oligopeptide transporter activity"/>
    <property type="evidence" value="ECO:0007669"/>
    <property type="project" value="TreeGrafter"/>
</dbReference>
<organism evidence="1 2">
    <name type="scientific">Candidatus Borkfalkia faecigallinarum</name>
    <dbReference type="NCBI Taxonomy" id="2838509"/>
    <lineage>
        <taxon>Bacteria</taxon>
        <taxon>Bacillati</taxon>
        <taxon>Bacillota</taxon>
        <taxon>Clostridia</taxon>
        <taxon>Christensenellales</taxon>
        <taxon>Christensenellaceae</taxon>
        <taxon>Candidatus Borkfalkia</taxon>
    </lineage>
</organism>
<dbReference type="SUPFAM" id="SSF52540">
    <property type="entry name" value="P-loop containing nucleoside triphosphate hydrolases"/>
    <property type="match status" value="1"/>
</dbReference>